<evidence type="ECO:0000256" key="5">
    <source>
        <dbReference type="ARBA" id="ARBA00022990"/>
    </source>
</evidence>
<keyword evidence="5" id="KW-0007">Acetylation</keyword>
<reference evidence="11 12" key="1">
    <citation type="submission" date="2013-11" db="EMBL/GenBank/DDBJ databases">
        <title>The Damaraland mole rat (Fukomys damarensis) genome and evolution of African mole rats.</title>
        <authorList>
            <person name="Gladyshev V.N."/>
            <person name="Fang X."/>
        </authorList>
    </citation>
    <scope>NUCLEOTIDE SEQUENCE [LARGE SCALE GENOMIC DNA]</scope>
    <source>
        <tissue evidence="11">Liver</tissue>
    </source>
</reference>
<dbReference type="AlphaFoldDB" id="A0A091CWL5"/>
<dbReference type="Proteomes" id="UP000028990">
    <property type="component" value="Unassembled WGS sequence"/>
</dbReference>
<evidence type="ECO:0000313" key="11">
    <source>
        <dbReference type="EMBL" id="KFO24119.1"/>
    </source>
</evidence>
<dbReference type="InterPro" id="IPR009000">
    <property type="entry name" value="Transl_B-barrel_sf"/>
</dbReference>
<feature type="repeat" description="WD" evidence="10">
    <location>
        <begin position="193"/>
        <end position="232"/>
    </location>
</feature>
<dbReference type="PANTHER" id="PTHR44436:SF1">
    <property type="entry name" value="F-BOX_WD REPEAT-CONTAINING PROTEIN 2"/>
    <property type="match status" value="1"/>
</dbReference>
<evidence type="ECO:0000256" key="2">
    <source>
        <dbReference type="ARBA" id="ARBA00022574"/>
    </source>
</evidence>
<keyword evidence="2 10" id="KW-0853">WD repeat</keyword>
<dbReference type="EMBL" id="KN123644">
    <property type="protein sequence ID" value="KFO24119.1"/>
    <property type="molecule type" value="Genomic_DNA"/>
</dbReference>
<dbReference type="InterPro" id="IPR020472">
    <property type="entry name" value="WD40_PAC1"/>
</dbReference>
<dbReference type="InterPro" id="IPR042627">
    <property type="entry name" value="FBXW2"/>
</dbReference>
<dbReference type="InterPro" id="IPR001680">
    <property type="entry name" value="WD40_rpt"/>
</dbReference>
<proteinExistence type="predicted"/>
<organism evidence="11 12">
    <name type="scientific">Fukomys damarensis</name>
    <name type="common">Damaraland mole rat</name>
    <name type="synonym">Cryptomys damarensis</name>
    <dbReference type="NCBI Taxonomy" id="885580"/>
    <lineage>
        <taxon>Eukaryota</taxon>
        <taxon>Metazoa</taxon>
        <taxon>Chordata</taxon>
        <taxon>Craniata</taxon>
        <taxon>Vertebrata</taxon>
        <taxon>Euteleostomi</taxon>
        <taxon>Mammalia</taxon>
        <taxon>Eutheria</taxon>
        <taxon>Euarchontoglires</taxon>
        <taxon>Glires</taxon>
        <taxon>Rodentia</taxon>
        <taxon>Hystricomorpha</taxon>
        <taxon>Bathyergidae</taxon>
        <taxon>Fukomys</taxon>
    </lineage>
</organism>
<evidence type="ECO:0000256" key="3">
    <source>
        <dbReference type="ARBA" id="ARBA00022737"/>
    </source>
</evidence>
<name>A0A091CWL5_FUKDA</name>
<dbReference type="PROSITE" id="PS00678">
    <property type="entry name" value="WD_REPEATS_1"/>
    <property type="match status" value="1"/>
</dbReference>
<dbReference type="eggNOG" id="KOG0274">
    <property type="taxonomic scope" value="Eukaryota"/>
</dbReference>
<sequence>MVTTCWSQLLMCLGSRDCKSLKDGNASGTTVLEALDSVLPPTCPTDKALQLPLQDVYKIGGIGSRSLGRVETDILEPGMVVTFTPVSVTAEVKSAEMYHEALSEALSGDNAPWLQSGPGRCEALAAQAPLVGVSPARGPGPRGARSALQFSLEAASVIDDSVQDALHWKKVYLKAILRMKQLEDHEAFETSSLIGHSARVYALYYKDGLLCTGSDDLSAKLWDVSTGQCIYGIQTHTCAAVKFDEQKLVTGSFDNTVACWEWSSGARTQHFRGHTGAVFSVDYNDELDILVSGSADFTVKVWALSAGTCLNTLTGHTEWVTKVVLQKCKVRSLLHSPGDYILLSADKYEIKIWPIGREINCKCLKTLSVSEDRSICLQPRLHFDGKYIVCSSALGLYQWDFSSYDILRVIKTPEIANLALLGFGDVFALLFDNRYLYIMDLRTESLISRWPLPEYRKSKRGSSFLAGEASWLNGLDGHNDTGLVFATSMPDHSIHLVLWKEHG</sequence>
<dbReference type="PANTHER" id="PTHR44436">
    <property type="entry name" value="F-BOX/WD REPEAT-CONTAINING PROTEIN 2"/>
    <property type="match status" value="1"/>
</dbReference>
<dbReference type="SUPFAM" id="SSF50447">
    <property type="entry name" value="Translation proteins"/>
    <property type="match status" value="1"/>
</dbReference>
<evidence type="ECO:0000256" key="10">
    <source>
        <dbReference type="PROSITE-ProRule" id="PRU00221"/>
    </source>
</evidence>
<feature type="repeat" description="WD" evidence="10">
    <location>
        <begin position="271"/>
        <end position="312"/>
    </location>
</feature>
<dbReference type="InterPro" id="IPR015943">
    <property type="entry name" value="WD40/YVTN_repeat-like_dom_sf"/>
</dbReference>
<evidence type="ECO:0000256" key="7">
    <source>
        <dbReference type="ARBA" id="ARBA00072485"/>
    </source>
</evidence>
<dbReference type="InterPro" id="IPR019775">
    <property type="entry name" value="WD40_repeat_CS"/>
</dbReference>
<dbReference type="InterPro" id="IPR036322">
    <property type="entry name" value="WD40_repeat_dom_sf"/>
</dbReference>
<evidence type="ECO:0000313" key="12">
    <source>
        <dbReference type="Proteomes" id="UP000028990"/>
    </source>
</evidence>
<dbReference type="Gene3D" id="2.130.10.10">
    <property type="entry name" value="YVTN repeat-like/Quinoprotein amine dehydrogenase"/>
    <property type="match status" value="1"/>
</dbReference>
<evidence type="ECO:0000256" key="4">
    <source>
        <dbReference type="ARBA" id="ARBA00022786"/>
    </source>
</evidence>
<dbReference type="PRINTS" id="PR00320">
    <property type="entry name" value="GPROTEINBRPT"/>
</dbReference>
<keyword evidence="4" id="KW-0833">Ubl conjugation pathway</keyword>
<evidence type="ECO:0000256" key="8">
    <source>
        <dbReference type="ARBA" id="ARBA00076790"/>
    </source>
</evidence>
<comment type="subunit">
    <text evidence="6">Directly interacts with SKP1 and CUL1.</text>
</comment>
<keyword evidence="12" id="KW-1185">Reference proteome</keyword>
<evidence type="ECO:0000256" key="9">
    <source>
        <dbReference type="ARBA" id="ARBA00079856"/>
    </source>
</evidence>
<protein>
    <recommendedName>
        <fullName evidence="7">F-box/WD repeat-containing protein 2</fullName>
    </recommendedName>
    <alternativeName>
        <fullName evidence="9">F-box and WD-40 domain-containing protein 2</fullName>
    </alternativeName>
    <alternativeName>
        <fullName evidence="8">Protein MD6</fullName>
    </alternativeName>
</protein>
<evidence type="ECO:0000256" key="1">
    <source>
        <dbReference type="ARBA" id="ARBA00003437"/>
    </source>
</evidence>
<comment type="function">
    <text evidence="1">Substrate-recognition component of the SCF (SKP1-CUL1-F-box protein)-type E3 ubiquitin ligase complex.</text>
</comment>
<accession>A0A091CWL5</accession>
<gene>
    <name evidence="11" type="ORF">H920_14470</name>
</gene>
<keyword evidence="3" id="KW-0677">Repeat</keyword>
<dbReference type="SUPFAM" id="SSF50978">
    <property type="entry name" value="WD40 repeat-like"/>
    <property type="match status" value="1"/>
</dbReference>
<dbReference type="Gene3D" id="2.40.30.10">
    <property type="entry name" value="Translation factors"/>
    <property type="match status" value="1"/>
</dbReference>
<dbReference type="Pfam" id="PF00400">
    <property type="entry name" value="WD40"/>
    <property type="match status" value="3"/>
</dbReference>
<evidence type="ECO:0000256" key="6">
    <source>
        <dbReference type="ARBA" id="ARBA00062469"/>
    </source>
</evidence>
<dbReference type="PROSITE" id="PS50082">
    <property type="entry name" value="WD_REPEATS_2"/>
    <property type="match status" value="2"/>
</dbReference>
<dbReference type="PROSITE" id="PS50294">
    <property type="entry name" value="WD_REPEATS_REGION"/>
    <property type="match status" value="2"/>
</dbReference>
<dbReference type="FunFam" id="2.130.10.10:FF:000151">
    <property type="entry name" value="F-box/WD repeat-containing protein 2 isoform X1"/>
    <property type="match status" value="1"/>
</dbReference>
<dbReference type="CDD" id="cd00200">
    <property type="entry name" value="WD40"/>
    <property type="match status" value="1"/>
</dbReference>
<dbReference type="STRING" id="885580.ENSFDAP00000023291"/>
<dbReference type="SMART" id="SM00320">
    <property type="entry name" value="WD40"/>
    <property type="match status" value="5"/>
</dbReference>